<feature type="compositionally biased region" description="Polar residues" evidence="3">
    <location>
        <begin position="618"/>
        <end position="628"/>
    </location>
</feature>
<keyword evidence="4" id="KW-0812">Transmembrane</keyword>
<proteinExistence type="predicted"/>
<feature type="transmembrane region" description="Helical" evidence="4">
    <location>
        <begin position="206"/>
        <end position="224"/>
    </location>
</feature>
<accession>A0AAW3ZI78</accession>
<dbReference type="AlphaFoldDB" id="A0AAW3ZI78"/>
<comment type="caution">
    <text evidence="5">The sequence shown here is derived from an EMBL/GenBank/DDBJ whole genome shotgun (WGS) entry which is preliminary data.</text>
</comment>
<feature type="region of interest" description="Disordered" evidence="3">
    <location>
        <begin position="617"/>
        <end position="638"/>
    </location>
</feature>
<protein>
    <recommendedName>
        <fullName evidence="7">Tetratricopeptide repeat protein</fullName>
    </recommendedName>
</protein>
<gene>
    <name evidence="5" type="ORF">IFO71_00375</name>
</gene>
<dbReference type="InterPro" id="IPR052346">
    <property type="entry name" value="O-mannosyl-transferase_TMTC"/>
</dbReference>
<dbReference type="RefSeq" id="WP_192027533.1">
    <property type="nucleotide sequence ID" value="NZ_JACYTR010000001.1"/>
</dbReference>
<feature type="compositionally biased region" description="Basic and acidic residues" evidence="3">
    <location>
        <begin position="629"/>
        <end position="638"/>
    </location>
</feature>
<organism evidence="5 6">
    <name type="scientific">Pseudomarimonas arenosa</name>
    <dbReference type="NCBI Taxonomy" id="2774145"/>
    <lineage>
        <taxon>Bacteria</taxon>
        <taxon>Pseudomonadati</taxon>
        <taxon>Pseudomonadota</taxon>
        <taxon>Gammaproteobacteria</taxon>
        <taxon>Lysobacterales</taxon>
        <taxon>Lysobacteraceae</taxon>
        <taxon>Pseudomarimonas</taxon>
    </lineage>
</organism>
<evidence type="ECO:0000313" key="5">
    <source>
        <dbReference type="EMBL" id="MBD8524186.1"/>
    </source>
</evidence>
<feature type="transmembrane region" description="Helical" evidence="4">
    <location>
        <begin position="96"/>
        <end position="114"/>
    </location>
</feature>
<name>A0AAW3ZI78_9GAMM</name>
<evidence type="ECO:0000256" key="4">
    <source>
        <dbReference type="SAM" id="Phobius"/>
    </source>
</evidence>
<feature type="transmembrane region" description="Helical" evidence="4">
    <location>
        <begin position="236"/>
        <end position="254"/>
    </location>
</feature>
<dbReference type="PANTHER" id="PTHR44227:SF3">
    <property type="entry name" value="PROTEIN O-MANNOSYL-TRANSFERASE TMTC4"/>
    <property type="match status" value="1"/>
</dbReference>
<feature type="transmembrane region" description="Helical" evidence="4">
    <location>
        <begin position="311"/>
        <end position="330"/>
    </location>
</feature>
<reference evidence="5 6" key="1">
    <citation type="submission" date="2020-09" db="EMBL/GenBank/DDBJ databases">
        <title>Pseudoxanthomonas sp. CAU 1598 isolated from sand of Yaerae Beach.</title>
        <authorList>
            <person name="Kim W."/>
        </authorList>
    </citation>
    <scope>NUCLEOTIDE SEQUENCE [LARGE SCALE GENOMIC DNA]</scope>
    <source>
        <strain evidence="5 6">CAU 1598</strain>
    </source>
</reference>
<dbReference type="Proteomes" id="UP000613768">
    <property type="component" value="Unassembled WGS sequence"/>
</dbReference>
<keyword evidence="1" id="KW-0677">Repeat</keyword>
<feature type="transmembrane region" description="Helical" evidence="4">
    <location>
        <begin position="153"/>
        <end position="170"/>
    </location>
</feature>
<evidence type="ECO:0000256" key="1">
    <source>
        <dbReference type="ARBA" id="ARBA00022737"/>
    </source>
</evidence>
<evidence type="ECO:0000256" key="3">
    <source>
        <dbReference type="SAM" id="MobiDB-lite"/>
    </source>
</evidence>
<evidence type="ECO:0008006" key="7">
    <source>
        <dbReference type="Google" id="ProtNLM"/>
    </source>
</evidence>
<keyword evidence="2" id="KW-0802">TPR repeat</keyword>
<feature type="transmembrane region" description="Helical" evidence="4">
    <location>
        <begin position="12"/>
        <end position="29"/>
    </location>
</feature>
<evidence type="ECO:0000313" key="6">
    <source>
        <dbReference type="Proteomes" id="UP000613768"/>
    </source>
</evidence>
<feature type="transmembrane region" description="Helical" evidence="4">
    <location>
        <begin position="274"/>
        <end position="290"/>
    </location>
</feature>
<keyword evidence="6" id="KW-1185">Reference proteome</keyword>
<feature type="transmembrane region" description="Helical" evidence="4">
    <location>
        <begin position="182"/>
        <end position="200"/>
    </location>
</feature>
<dbReference type="PANTHER" id="PTHR44227">
    <property type="match status" value="1"/>
</dbReference>
<sequence>MITGLPMKAKAVATWAILVLICSAAYWPALSGPYLLDDLTVIPQLAGAREAGLGLWETLAMAPHHVRGRALANLSFVLTHELSGSATAFGYKMGNLILHIGFALLVLVLARKLMSISGHDESRVNSTAMLCAASVLLHPLLLSTVAYPVQRMAQLSALFSVLAILAYVHWRTRLAEAEGHPVKNAGRIGLVLVCTALAYLAKENGVLVPLFLGILELTVFRWPAQQSKERKSFEPGFAACIAGPIVLGTVAFASRWPALYAYYDERPFTLLERVLTQLHVLPGYLGLIFWPRPASMGLYRDDIAIVQQVDLATSLFALLLLSLISIAILIRRKAPIPAIAIAWFFAAHALESSVVPLELYFEHRNYLAMFGPALLLGWALSMFKRRVAMALGTTACIALALSTHERAKDWSSFDRFIRAEFQHHPDSLRAATELALMLESDPTSEGEAKALVESLRIRHPMHAQPALLAWSLRCRGVDTERVDSDWWQAATLNKDSFQLFQSIADRVADGRCPAIAASSMARLAAAAAGNRSLAHSTDARAAWLRQQAALHMLDEDCGAAAPALREAISLSDDDPRDWTLLMTCQLKLRDMPGYAATRAAMQRRFGAAMADILREASVATSSNQSPNATRDDRTGESQ</sequence>
<evidence type="ECO:0000256" key="2">
    <source>
        <dbReference type="ARBA" id="ARBA00022803"/>
    </source>
</evidence>
<feature type="transmembrane region" description="Helical" evidence="4">
    <location>
        <begin position="126"/>
        <end position="147"/>
    </location>
</feature>
<feature type="transmembrane region" description="Helical" evidence="4">
    <location>
        <begin position="336"/>
        <end position="354"/>
    </location>
</feature>
<feature type="transmembrane region" description="Helical" evidence="4">
    <location>
        <begin position="366"/>
        <end position="383"/>
    </location>
</feature>
<dbReference type="EMBL" id="JACYTR010000001">
    <property type="protein sequence ID" value="MBD8524186.1"/>
    <property type="molecule type" value="Genomic_DNA"/>
</dbReference>
<keyword evidence="4" id="KW-0472">Membrane</keyword>
<keyword evidence="4" id="KW-1133">Transmembrane helix</keyword>